<evidence type="ECO:0000313" key="1">
    <source>
        <dbReference type="EMBL" id="NMU81632.1"/>
    </source>
</evidence>
<sequence length="52" mass="5674">MNPDGSPVLSRENQEFTDQLVNVLQNAGDAGDRSGSYLTAVRGYNIANQQFD</sequence>
<comment type="caution">
    <text evidence="1">The sequence shown here is derived from an EMBL/GenBank/DDBJ whole genome shotgun (WGS) entry which is preliminary data.</text>
</comment>
<name>A0A7Y0SE57_VIBPH</name>
<dbReference type="Proteomes" id="UP000518904">
    <property type="component" value="Unassembled WGS sequence"/>
</dbReference>
<protein>
    <submittedName>
        <fullName evidence="1">Uncharacterized protein</fullName>
    </submittedName>
</protein>
<dbReference type="EMBL" id="JABCLB010000221">
    <property type="protein sequence ID" value="NMU81632.1"/>
    <property type="molecule type" value="Genomic_DNA"/>
</dbReference>
<proteinExistence type="predicted"/>
<gene>
    <name evidence="1" type="ORF">HKB16_01940</name>
</gene>
<reference evidence="1 2" key="1">
    <citation type="submission" date="2020-04" db="EMBL/GenBank/DDBJ databases">
        <title>Whole-genome sequencing of Vibrio spp. from China reveals different genetic environments of blaCTX-M-14 among diverse lineages.</title>
        <authorList>
            <person name="Zheng Z."/>
            <person name="Ye L."/>
            <person name="Chen S."/>
        </authorList>
    </citation>
    <scope>NUCLEOTIDE SEQUENCE [LARGE SCALE GENOMIC DNA]</scope>
    <source>
        <strain evidence="1 2">Vb0551</strain>
    </source>
</reference>
<organism evidence="1 2">
    <name type="scientific">Vibrio parahaemolyticus</name>
    <dbReference type="NCBI Taxonomy" id="670"/>
    <lineage>
        <taxon>Bacteria</taxon>
        <taxon>Pseudomonadati</taxon>
        <taxon>Pseudomonadota</taxon>
        <taxon>Gammaproteobacteria</taxon>
        <taxon>Vibrionales</taxon>
        <taxon>Vibrionaceae</taxon>
        <taxon>Vibrio</taxon>
    </lineage>
</organism>
<evidence type="ECO:0000313" key="2">
    <source>
        <dbReference type="Proteomes" id="UP000518904"/>
    </source>
</evidence>
<accession>A0A7Y0SE57</accession>
<dbReference type="RefSeq" id="WP_169567046.1">
    <property type="nucleotide sequence ID" value="NZ_CP041202.1"/>
</dbReference>
<dbReference type="AlphaFoldDB" id="A0A7Y0SE57"/>